<evidence type="ECO:0000256" key="2">
    <source>
        <dbReference type="SAM" id="MobiDB-lite"/>
    </source>
</evidence>
<sequence>MSFKKSLCICASTLLMLSLGATSASASTVNSNRSHPNNKVTRMARHLDNVKRTNHVHARNVRKLNQIKRHLINHQKNLTKLARRINRAHRHRRNANLIKRLNNDKAQLIKAIENNERGMLKLAFQGSNEKHQINLAHHLQSQQLTTVNLPSVTSPSEYSTSKSVVSFINEVNGKLTKYGVKDANSWSNGRQSKSNEYSDVNGKYSASPDQISHDEMTQLNRQIQDEIQNSNNWFNESNNWVKEMNQEIDQDFDSAFNF</sequence>
<dbReference type="EMBL" id="CP034726">
    <property type="protein sequence ID" value="QBP18070.1"/>
    <property type="molecule type" value="Genomic_DNA"/>
</dbReference>
<gene>
    <name evidence="4" type="ORF">ELX58_02680</name>
</gene>
<dbReference type="KEGG" id="lji:ELX58_02680"/>
<accession>A0A4P6ZLF4</accession>
<protein>
    <submittedName>
        <fullName evidence="4">Uncharacterized protein</fullName>
    </submittedName>
</protein>
<feature type="coiled-coil region" evidence="1">
    <location>
        <begin position="64"/>
        <end position="118"/>
    </location>
</feature>
<keyword evidence="1" id="KW-0175">Coiled coil</keyword>
<organism evidence="4 5">
    <name type="scientific">Acetilactobacillus jinshanensis</name>
    <dbReference type="NCBI Taxonomy" id="1720083"/>
    <lineage>
        <taxon>Bacteria</taxon>
        <taxon>Bacillati</taxon>
        <taxon>Bacillota</taxon>
        <taxon>Bacilli</taxon>
        <taxon>Lactobacillales</taxon>
        <taxon>Lactobacillaceae</taxon>
        <taxon>Acetilactobacillus</taxon>
    </lineage>
</organism>
<dbReference type="RefSeq" id="WP_133441627.1">
    <property type="nucleotide sequence ID" value="NZ_CP034726.1"/>
</dbReference>
<reference evidence="5" key="1">
    <citation type="submission" date="2018-12" db="EMBL/GenBank/DDBJ databases">
        <title>A new species of lactobacillus.</title>
        <authorList>
            <person name="Jian Y."/>
            <person name="Xin L."/>
            <person name="Hong Z.J."/>
            <person name="Ming L.Z."/>
            <person name="Hong X.Z."/>
        </authorList>
    </citation>
    <scope>NUCLEOTIDE SEQUENCE [LARGE SCALE GENOMIC DNA]</scope>
    <source>
        <strain evidence="5">HSLZ-75</strain>
    </source>
</reference>
<evidence type="ECO:0000256" key="1">
    <source>
        <dbReference type="SAM" id="Coils"/>
    </source>
</evidence>
<keyword evidence="3" id="KW-0732">Signal</keyword>
<feature type="region of interest" description="Disordered" evidence="2">
    <location>
        <begin position="183"/>
        <end position="207"/>
    </location>
</feature>
<evidence type="ECO:0000313" key="5">
    <source>
        <dbReference type="Proteomes" id="UP000294321"/>
    </source>
</evidence>
<name>A0A4P6ZLF4_9LACO</name>
<dbReference type="AlphaFoldDB" id="A0A4P6ZLF4"/>
<keyword evidence="5" id="KW-1185">Reference proteome</keyword>
<feature type="signal peptide" evidence="3">
    <location>
        <begin position="1"/>
        <end position="26"/>
    </location>
</feature>
<proteinExistence type="predicted"/>
<feature type="compositionally biased region" description="Polar residues" evidence="2">
    <location>
        <begin position="184"/>
        <end position="198"/>
    </location>
</feature>
<dbReference type="Proteomes" id="UP000294321">
    <property type="component" value="Chromosome"/>
</dbReference>
<evidence type="ECO:0000256" key="3">
    <source>
        <dbReference type="SAM" id="SignalP"/>
    </source>
</evidence>
<evidence type="ECO:0000313" key="4">
    <source>
        <dbReference type="EMBL" id="QBP18070.1"/>
    </source>
</evidence>
<feature type="chain" id="PRO_5020770735" evidence="3">
    <location>
        <begin position="27"/>
        <end position="258"/>
    </location>
</feature>